<dbReference type="eggNOG" id="COG1943">
    <property type="taxonomic scope" value="Bacteria"/>
</dbReference>
<dbReference type="NCBIfam" id="NF033590">
    <property type="entry name" value="transpos_IS4_3"/>
    <property type="match status" value="1"/>
</dbReference>
<feature type="domain" description="Transposase IS4-like" evidence="1">
    <location>
        <begin position="201"/>
        <end position="366"/>
    </location>
</feature>
<evidence type="ECO:0000259" key="1">
    <source>
        <dbReference type="Pfam" id="PF01609"/>
    </source>
</evidence>
<dbReference type="Proteomes" id="UP000054051">
    <property type="component" value="Unassembled WGS sequence"/>
</dbReference>
<gene>
    <name evidence="3" type="ORF">CAGGBEG34_380010</name>
</gene>
<dbReference type="Gene3D" id="3.90.350.10">
    <property type="entry name" value="Transposase Inhibitor Protein From Tn5, Chain A, domain 1"/>
    <property type="match status" value="1"/>
</dbReference>
<dbReference type="SUPFAM" id="SSF53098">
    <property type="entry name" value="Ribonuclease H-like"/>
    <property type="match status" value="1"/>
</dbReference>
<dbReference type="EMBL" id="CAFB01000056">
    <property type="protein sequence ID" value="CCD30027.1"/>
    <property type="molecule type" value="Genomic_DNA"/>
</dbReference>
<dbReference type="GO" id="GO:0016787">
    <property type="term" value="F:hydrolase activity"/>
    <property type="evidence" value="ECO:0007669"/>
    <property type="project" value="UniProtKB-KW"/>
</dbReference>
<evidence type="ECO:0000259" key="2">
    <source>
        <dbReference type="Pfam" id="PF14706"/>
    </source>
</evidence>
<dbReference type="EC" id="3.1.-.-" evidence="3"/>
<protein>
    <submittedName>
        <fullName evidence="3">Family:IS4, Group: IS50 transposase (Complete)</fullName>
        <ecNumber evidence="3">3.1.-.-</ecNumber>
    </submittedName>
</protein>
<dbReference type="PANTHER" id="PTHR37319">
    <property type="entry name" value="TRANSPOSASE"/>
    <property type="match status" value="1"/>
</dbReference>
<dbReference type="GO" id="GO:0003677">
    <property type="term" value="F:DNA binding"/>
    <property type="evidence" value="ECO:0007669"/>
    <property type="project" value="InterPro"/>
</dbReference>
<dbReference type="InterPro" id="IPR012337">
    <property type="entry name" value="RNaseH-like_sf"/>
</dbReference>
<dbReference type="Gene3D" id="1.10.246.40">
    <property type="entry name" value="Tn5 transposase, domain 1"/>
    <property type="match status" value="1"/>
</dbReference>
<dbReference type="GO" id="GO:0004803">
    <property type="term" value="F:transposase activity"/>
    <property type="evidence" value="ECO:0007669"/>
    <property type="project" value="InterPro"/>
</dbReference>
<dbReference type="Gene3D" id="1.10.740.10">
    <property type="entry name" value="Transferase Inhibitor Protein From Tn5, Chain"/>
    <property type="match status" value="1"/>
</dbReference>
<dbReference type="InterPro" id="IPR002559">
    <property type="entry name" value="Transposase_11"/>
</dbReference>
<dbReference type="InterPro" id="IPR038215">
    <property type="entry name" value="TN5-like_N_sf"/>
</dbReference>
<dbReference type="STRING" id="1070319.CAGGBEG34_380010"/>
<dbReference type="InterPro" id="IPR014737">
    <property type="entry name" value="Transposase_Tn5-like_C"/>
</dbReference>
<dbReference type="AlphaFoldDB" id="G2JB74"/>
<dbReference type="InterPro" id="IPR054836">
    <property type="entry name" value="Tn5_transposase"/>
</dbReference>
<dbReference type="PANTHER" id="PTHR37319:SF1">
    <property type="entry name" value="TRANSPOSASE TN5 DIMERISATION DOMAIN-CONTAINING PROTEIN"/>
    <property type="match status" value="1"/>
</dbReference>
<dbReference type="Pfam" id="PF14706">
    <property type="entry name" value="Tnp_DNA_bind"/>
    <property type="match status" value="1"/>
</dbReference>
<dbReference type="InterPro" id="IPR014735">
    <property type="entry name" value="Transposase_Tn5-like_N"/>
</dbReference>
<dbReference type="OrthoDB" id="8617434at2"/>
<keyword evidence="4" id="KW-1185">Reference proteome</keyword>
<keyword evidence="3" id="KW-0378">Hydrolase</keyword>
<dbReference type="GO" id="GO:0006313">
    <property type="term" value="P:DNA transposition"/>
    <property type="evidence" value="ECO:0007669"/>
    <property type="project" value="InterPro"/>
</dbReference>
<organism evidence="3 4">
    <name type="scientific">Candidatus Glomeribacter gigasporarum BEG34</name>
    <dbReference type="NCBI Taxonomy" id="1070319"/>
    <lineage>
        <taxon>Bacteria</taxon>
        <taxon>Pseudomonadati</taxon>
        <taxon>Pseudomonadota</taxon>
        <taxon>Betaproteobacteria</taxon>
        <taxon>Burkholderiales</taxon>
        <taxon>Burkholderiaceae</taxon>
        <taxon>Candidatus Glomeribacter</taxon>
    </lineage>
</organism>
<proteinExistence type="predicted"/>
<accession>G2JB74</accession>
<sequence>MFRREAGDWAHQTFGECNLGDERRTKRLVEVGKRLANQIGCSLPKCCEGDKAALLGSYRLLRNDAVNPEAIRAGGFVATACQAQEHAVLLAVEDTTILTYEHAVASQLGTTSNNPNAKRRGDQVHSVLLLDALSEQTVGLIEQSHWCREVESYGKKHQRKKRAYQDKESYKWEQASVQVEARLGAKMAHTISVCDREADVYEYLSYKLRHSQRFVVRAKADRRLWESQASLFETLKKQSTGACCYTVQVTQRGGRPARTAKLSLRGATLTLRPPSGSRAEIAPLCVKAVLAEEIEAPANVEPLRWVLLTTEAVASPEQALAVVRYYECRWRIEDYHKAWKSGVGVERQRFQSPDNLARMIALTAFLAVRLLQLRESQCQPAQPCDTVLNEDEWQVLWTSTEHDRRPTSPPTLGWAYLALAKLGGFTDTKRTGRPGWDTLWHGWFRLQERVKGYQISQFSFTDL</sequence>
<name>G2JB74_9BURK</name>
<dbReference type="Pfam" id="PF01609">
    <property type="entry name" value="DDE_Tnp_1"/>
    <property type="match status" value="1"/>
</dbReference>
<dbReference type="InterPro" id="IPR047768">
    <property type="entry name" value="Tn5p-like"/>
</dbReference>
<comment type="caution">
    <text evidence="3">The sequence shown here is derived from an EMBL/GenBank/DDBJ whole genome shotgun (WGS) entry which is preliminary data.</text>
</comment>
<reference evidence="3 4" key="1">
    <citation type="submission" date="2011-08" db="EMBL/GenBank/DDBJ databases">
        <title>The genome of the obligate endobacterium of an arbuscular mycorrhizal fungus reveals an interphylum network of nutritional interactions.</title>
        <authorList>
            <person name="Ghignone S."/>
            <person name="Salvioli A."/>
            <person name="Anca I."/>
            <person name="Lumini E."/>
            <person name="Ortu G."/>
            <person name="Petiti L."/>
            <person name="Cruveiller S."/>
            <person name="Bianciotto V."/>
            <person name="Piffanelli P."/>
            <person name="Lanfranco L."/>
            <person name="Bonfante P."/>
        </authorList>
    </citation>
    <scope>NUCLEOTIDE SEQUENCE [LARGE SCALE GENOMIC DNA]</scope>
    <source>
        <strain evidence="3 4">BEG34</strain>
    </source>
</reference>
<evidence type="ECO:0000313" key="3">
    <source>
        <dbReference type="EMBL" id="CCD30027.1"/>
    </source>
</evidence>
<feature type="domain" description="Transposase Tn5-like N-terminal" evidence="2">
    <location>
        <begin position="8"/>
        <end position="66"/>
    </location>
</feature>
<evidence type="ECO:0000313" key="4">
    <source>
        <dbReference type="Proteomes" id="UP000054051"/>
    </source>
</evidence>